<dbReference type="Proteomes" id="UP000293268">
    <property type="component" value="Unassembled WGS sequence"/>
</dbReference>
<gene>
    <name evidence="1" type="ORF">PG2072B_0995</name>
</gene>
<sequence length="247" mass="27540">MTRITIMSDADTLVLNGNRIWEVGDRSLILKKDGIKGLYGTPATRESVLDRPQMDGAYWPSRLTQGARTVTFDAFAHGLSSIETMQLIDRLNNLLGRELTLLVEDAAGRRTLTGWLAADPEPLMLVTQRHVDFALVITCPDPYKYGGWLWQRATSNRAMPLRNIGTAPTWVRFRASSRITHLDVVYGDAEISWEGDTSSLTLDTRDMIPSVGKVTADWALPVQPGTTQLTIRTDCSQLEVGVRPAWR</sequence>
<dbReference type="AlphaFoldDB" id="A0A4Q5BCS2"/>
<proteinExistence type="predicted"/>
<dbReference type="EMBL" id="SBKU01000007">
    <property type="protein sequence ID" value="RYQ68392.1"/>
    <property type="molecule type" value="Genomic_DNA"/>
</dbReference>
<comment type="caution">
    <text evidence="1">The sequence shown here is derived from an EMBL/GenBank/DDBJ whole genome shotgun (WGS) entry which is preliminary data.</text>
</comment>
<reference evidence="1 2" key="1">
    <citation type="submission" date="2019-01" db="EMBL/GenBank/DDBJ databases">
        <title>Unveiling genomic diversity among members of the Bifidobacterium pseudolongum species, a widely distributed gut commensal of the animal kingdom.</title>
        <authorList>
            <person name="Lugli G.A."/>
            <person name="Duranti S."/>
            <person name="Albert K."/>
            <person name="Mancabelli L."/>
            <person name="Napoli S."/>
            <person name="Viappiani A."/>
            <person name="Anzalone R."/>
            <person name="Longhi G."/>
            <person name="Milani C."/>
            <person name="Turroni F."/>
            <person name="Alessandri G."/>
            <person name="Sela D.A."/>
            <person name="Van Sinderen D."/>
            <person name="Ventura M."/>
        </authorList>
    </citation>
    <scope>NUCLEOTIDE SEQUENCE [LARGE SCALE GENOMIC DNA]</scope>
    <source>
        <strain evidence="1 2">2072B</strain>
    </source>
</reference>
<accession>A0A4Q5BCS2</accession>
<dbReference type="RefSeq" id="WP_129913133.1">
    <property type="nucleotide sequence ID" value="NZ_SBKU01000007.1"/>
</dbReference>
<protein>
    <submittedName>
        <fullName evidence="1">Uncharacterized protein</fullName>
    </submittedName>
</protein>
<dbReference type="Gene3D" id="2.40.30.200">
    <property type="match status" value="1"/>
</dbReference>
<evidence type="ECO:0000313" key="2">
    <source>
        <dbReference type="Proteomes" id="UP000293268"/>
    </source>
</evidence>
<name>A0A4Q5BCS2_9BIFI</name>
<evidence type="ECO:0000313" key="1">
    <source>
        <dbReference type="EMBL" id="RYQ68392.1"/>
    </source>
</evidence>
<organism evidence="1 2">
    <name type="scientific">Bifidobacterium pseudolongum subsp. globosum</name>
    <dbReference type="NCBI Taxonomy" id="1690"/>
    <lineage>
        <taxon>Bacteria</taxon>
        <taxon>Bacillati</taxon>
        <taxon>Actinomycetota</taxon>
        <taxon>Actinomycetes</taxon>
        <taxon>Bifidobacteriales</taxon>
        <taxon>Bifidobacteriaceae</taxon>
        <taxon>Bifidobacterium</taxon>
    </lineage>
</organism>